<feature type="compositionally biased region" description="Low complexity" evidence="1">
    <location>
        <begin position="1"/>
        <end position="15"/>
    </location>
</feature>
<feature type="compositionally biased region" description="Low complexity" evidence="1">
    <location>
        <begin position="270"/>
        <end position="279"/>
    </location>
</feature>
<dbReference type="AlphaFoldDB" id="A0A2P6TPZ7"/>
<protein>
    <submittedName>
        <fullName evidence="2">Uncharacterized protein</fullName>
    </submittedName>
</protein>
<dbReference type="EMBL" id="LHPG02000009">
    <property type="protein sequence ID" value="PRW56089.1"/>
    <property type="molecule type" value="Genomic_DNA"/>
</dbReference>
<accession>A0A2P6TPZ7</accession>
<feature type="region of interest" description="Disordered" evidence="1">
    <location>
        <begin position="131"/>
        <end position="181"/>
    </location>
</feature>
<evidence type="ECO:0000313" key="2">
    <source>
        <dbReference type="EMBL" id="PRW56089.1"/>
    </source>
</evidence>
<proteinExistence type="predicted"/>
<evidence type="ECO:0000256" key="1">
    <source>
        <dbReference type="SAM" id="MobiDB-lite"/>
    </source>
</evidence>
<comment type="caution">
    <text evidence="2">The sequence shown here is derived from an EMBL/GenBank/DDBJ whole genome shotgun (WGS) entry which is preliminary data.</text>
</comment>
<sequence>MVQTRGQAQPAGAQARQKRQRRITRGGKPARRAASPPPAPPTAGNNGAPAAAAAAAAAEAGPAPAAQDAEDPNLDAWRDYFFPQQPALWAFALSFMPAETMATMQRMHPSAVFPEHYPDRLPPGLGLEMVPGAGPLPQLRPAAAAGPEAAAADAAPQQQQQQQHSQQQQPAPPRAAAGAAAGAAAAPYRQLPPECCGGYGISGGYSGGCDAYSSTGCYCSGDGYCSTSPDDRMQPGKHIMWRGAIEHADPVRRNLFPLLKAAAEPEAPAAAAAQAAGVMAPPPPPAKRRRRRQR</sequence>
<feature type="compositionally biased region" description="Low complexity" evidence="1">
    <location>
        <begin position="42"/>
        <end position="66"/>
    </location>
</feature>
<dbReference type="Proteomes" id="UP000239899">
    <property type="component" value="Unassembled WGS sequence"/>
</dbReference>
<feature type="region of interest" description="Disordered" evidence="1">
    <location>
        <begin position="1"/>
        <end position="70"/>
    </location>
</feature>
<name>A0A2P6TPZ7_CHLSO</name>
<feature type="compositionally biased region" description="Low complexity" evidence="1">
    <location>
        <begin position="141"/>
        <end position="181"/>
    </location>
</feature>
<organism evidence="2 3">
    <name type="scientific">Chlorella sorokiniana</name>
    <name type="common">Freshwater green alga</name>
    <dbReference type="NCBI Taxonomy" id="3076"/>
    <lineage>
        <taxon>Eukaryota</taxon>
        <taxon>Viridiplantae</taxon>
        <taxon>Chlorophyta</taxon>
        <taxon>core chlorophytes</taxon>
        <taxon>Trebouxiophyceae</taxon>
        <taxon>Chlorellales</taxon>
        <taxon>Chlorellaceae</taxon>
        <taxon>Chlorella clade</taxon>
        <taxon>Chlorella</taxon>
    </lineage>
</organism>
<evidence type="ECO:0000313" key="3">
    <source>
        <dbReference type="Proteomes" id="UP000239899"/>
    </source>
</evidence>
<gene>
    <name evidence="2" type="ORF">C2E21_5072</name>
</gene>
<dbReference type="OrthoDB" id="10678045at2759"/>
<keyword evidence="3" id="KW-1185">Reference proteome</keyword>
<reference evidence="2 3" key="1">
    <citation type="journal article" date="2018" name="Plant J.">
        <title>Genome sequences of Chlorella sorokiniana UTEX 1602 and Micractinium conductrix SAG 241.80: implications to maltose excretion by a green alga.</title>
        <authorList>
            <person name="Arriola M.B."/>
            <person name="Velmurugan N."/>
            <person name="Zhang Y."/>
            <person name="Plunkett M.H."/>
            <person name="Hondzo H."/>
            <person name="Barney B.M."/>
        </authorList>
    </citation>
    <scope>NUCLEOTIDE SEQUENCE [LARGE SCALE GENOMIC DNA]</scope>
    <source>
        <strain evidence="3">UTEX 1602</strain>
    </source>
</reference>
<feature type="region of interest" description="Disordered" evidence="1">
    <location>
        <begin position="270"/>
        <end position="294"/>
    </location>
</feature>
<feature type="compositionally biased region" description="Basic residues" evidence="1">
    <location>
        <begin position="16"/>
        <end position="31"/>
    </location>
</feature>